<evidence type="ECO:0000256" key="3">
    <source>
        <dbReference type="ARBA" id="ARBA00013355"/>
    </source>
</evidence>
<organism evidence="13 14">
    <name type="scientific">Halococcoides cellulosivorans</name>
    <dbReference type="NCBI Taxonomy" id="1679096"/>
    <lineage>
        <taxon>Archaea</taxon>
        <taxon>Methanobacteriati</taxon>
        <taxon>Methanobacteriota</taxon>
        <taxon>Stenosarchaea group</taxon>
        <taxon>Halobacteria</taxon>
        <taxon>Halobacteriales</taxon>
        <taxon>Haloarculaceae</taxon>
        <taxon>Halococcoides</taxon>
    </lineage>
</organism>
<dbReference type="RefSeq" id="WP_108382000.1">
    <property type="nucleotide sequence ID" value="NZ_CP028858.1"/>
</dbReference>
<evidence type="ECO:0000256" key="5">
    <source>
        <dbReference type="ARBA" id="ARBA00022727"/>
    </source>
</evidence>
<dbReference type="PANTHER" id="PTHR10344:SF4">
    <property type="entry name" value="UMP-CMP KINASE 2, MITOCHONDRIAL"/>
    <property type="match status" value="1"/>
</dbReference>
<dbReference type="InterPro" id="IPR018094">
    <property type="entry name" value="Thymidylate_kinase"/>
</dbReference>
<comment type="similarity">
    <text evidence="1 11">Belongs to the thymidylate kinase family.</text>
</comment>
<evidence type="ECO:0000256" key="2">
    <source>
        <dbReference type="ARBA" id="ARBA00012980"/>
    </source>
</evidence>
<dbReference type="GO" id="GO:0006235">
    <property type="term" value="P:dTTP biosynthetic process"/>
    <property type="evidence" value="ECO:0007669"/>
    <property type="project" value="UniProtKB-UniRule"/>
</dbReference>
<dbReference type="NCBIfam" id="TIGR00041">
    <property type="entry name" value="DTMP_kinase"/>
    <property type="match status" value="1"/>
</dbReference>
<evidence type="ECO:0000313" key="14">
    <source>
        <dbReference type="Proteomes" id="UP000244727"/>
    </source>
</evidence>
<dbReference type="Proteomes" id="UP000244727">
    <property type="component" value="Chromosome"/>
</dbReference>
<evidence type="ECO:0000256" key="9">
    <source>
        <dbReference type="ARBA" id="ARBA00029962"/>
    </source>
</evidence>
<reference evidence="13 14" key="1">
    <citation type="submission" date="2018-04" db="EMBL/GenBank/DDBJ databases">
        <title>Halococcoides cellulosivorans gen. nov., sp. nov., an extremely halophilic cellulose-utilizing haloarchaeon from hypersaline lakes.</title>
        <authorList>
            <person name="Sorokin D.Y."/>
            <person name="Toshchakov S.V."/>
            <person name="Samarov N.I."/>
            <person name="Korzhenkov A."/>
            <person name="Kublanov I.V."/>
        </authorList>
    </citation>
    <scope>NUCLEOTIDE SEQUENCE [LARGE SCALE GENOMIC DNA]</scope>
    <source>
        <strain evidence="13 14">HArcel1</strain>
    </source>
</reference>
<dbReference type="GO" id="GO:0005524">
    <property type="term" value="F:ATP binding"/>
    <property type="evidence" value="ECO:0007669"/>
    <property type="project" value="UniProtKB-UniRule"/>
</dbReference>
<dbReference type="PANTHER" id="PTHR10344">
    <property type="entry name" value="THYMIDYLATE KINASE"/>
    <property type="match status" value="1"/>
</dbReference>
<dbReference type="GO" id="GO:0004798">
    <property type="term" value="F:dTMP kinase activity"/>
    <property type="evidence" value="ECO:0007669"/>
    <property type="project" value="UniProtKB-UniRule"/>
</dbReference>
<feature type="domain" description="Thymidylate kinase-like" evidence="12">
    <location>
        <begin position="5"/>
        <end position="182"/>
    </location>
</feature>
<keyword evidence="14" id="KW-1185">Reference proteome</keyword>
<evidence type="ECO:0000256" key="10">
    <source>
        <dbReference type="ARBA" id="ARBA00048743"/>
    </source>
</evidence>
<dbReference type="CDD" id="cd01672">
    <property type="entry name" value="TMPK"/>
    <property type="match status" value="1"/>
</dbReference>
<gene>
    <name evidence="11" type="primary">tmk</name>
    <name evidence="13" type="ORF">HARCEL1_07650</name>
</gene>
<dbReference type="InterPro" id="IPR027417">
    <property type="entry name" value="P-loop_NTPase"/>
</dbReference>
<dbReference type="EMBL" id="CP028858">
    <property type="protein sequence ID" value="AWB27593.1"/>
    <property type="molecule type" value="Genomic_DNA"/>
</dbReference>
<dbReference type="KEGG" id="harc:HARCEL1_07650"/>
<feature type="binding site" evidence="11">
    <location>
        <begin position="7"/>
        <end position="14"/>
    </location>
    <ligand>
        <name>ATP</name>
        <dbReference type="ChEBI" id="CHEBI:30616"/>
    </ligand>
</feature>
<dbReference type="Pfam" id="PF02223">
    <property type="entry name" value="Thymidylate_kin"/>
    <property type="match status" value="1"/>
</dbReference>
<dbReference type="HAMAP" id="MF_00165">
    <property type="entry name" value="Thymidylate_kinase"/>
    <property type="match status" value="1"/>
</dbReference>
<evidence type="ECO:0000256" key="11">
    <source>
        <dbReference type="HAMAP-Rule" id="MF_00165"/>
    </source>
</evidence>
<dbReference type="GO" id="GO:0005737">
    <property type="term" value="C:cytoplasm"/>
    <property type="evidence" value="ECO:0007669"/>
    <property type="project" value="TreeGrafter"/>
</dbReference>
<dbReference type="GeneID" id="36512371"/>
<evidence type="ECO:0000256" key="7">
    <source>
        <dbReference type="ARBA" id="ARBA00022777"/>
    </source>
</evidence>
<dbReference type="Gene3D" id="3.40.50.300">
    <property type="entry name" value="P-loop containing nucleotide triphosphate hydrolases"/>
    <property type="match status" value="1"/>
</dbReference>
<comment type="catalytic activity">
    <reaction evidence="10 11">
        <text>dTMP + ATP = dTDP + ADP</text>
        <dbReference type="Rhea" id="RHEA:13517"/>
        <dbReference type="ChEBI" id="CHEBI:30616"/>
        <dbReference type="ChEBI" id="CHEBI:58369"/>
        <dbReference type="ChEBI" id="CHEBI:63528"/>
        <dbReference type="ChEBI" id="CHEBI:456216"/>
        <dbReference type="EC" id="2.7.4.9"/>
    </reaction>
</comment>
<dbReference type="GO" id="GO:0006233">
    <property type="term" value="P:dTDP biosynthetic process"/>
    <property type="evidence" value="ECO:0007669"/>
    <property type="project" value="InterPro"/>
</dbReference>
<name>A0A2R4X1I2_9EURY</name>
<accession>A0A2R4X1I2</accession>
<keyword evidence="6 11" id="KW-0547">Nucleotide-binding</keyword>
<evidence type="ECO:0000259" key="12">
    <source>
        <dbReference type="Pfam" id="PF02223"/>
    </source>
</evidence>
<dbReference type="AlphaFoldDB" id="A0A2R4X1I2"/>
<evidence type="ECO:0000256" key="1">
    <source>
        <dbReference type="ARBA" id="ARBA00009776"/>
    </source>
</evidence>
<keyword evidence="5 11" id="KW-0545">Nucleotide biosynthesis</keyword>
<dbReference type="EC" id="2.7.4.9" evidence="2 11"/>
<keyword evidence="8 11" id="KW-0067">ATP-binding</keyword>
<keyword evidence="4 11" id="KW-0808">Transferase</keyword>
<evidence type="ECO:0000313" key="13">
    <source>
        <dbReference type="EMBL" id="AWB27593.1"/>
    </source>
</evidence>
<dbReference type="SUPFAM" id="SSF52540">
    <property type="entry name" value="P-loop containing nucleoside triphosphate hydrolases"/>
    <property type="match status" value="1"/>
</dbReference>
<dbReference type="GO" id="GO:0006227">
    <property type="term" value="P:dUDP biosynthetic process"/>
    <property type="evidence" value="ECO:0007669"/>
    <property type="project" value="TreeGrafter"/>
</dbReference>
<evidence type="ECO:0000256" key="4">
    <source>
        <dbReference type="ARBA" id="ARBA00022679"/>
    </source>
</evidence>
<dbReference type="InterPro" id="IPR039430">
    <property type="entry name" value="Thymidylate_kin-like_dom"/>
</dbReference>
<evidence type="ECO:0000256" key="8">
    <source>
        <dbReference type="ARBA" id="ARBA00022840"/>
    </source>
</evidence>
<protein>
    <recommendedName>
        <fullName evidence="3 11">Probable thymidylate kinase</fullName>
        <ecNumber evidence="2 11">2.7.4.9</ecNumber>
    </recommendedName>
    <alternativeName>
        <fullName evidence="9 11">dTMP kinase</fullName>
    </alternativeName>
</protein>
<proteinExistence type="inferred from homology"/>
<evidence type="ECO:0000256" key="6">
    <source>
        <dbReference type="ARBA" id="ARBA00022741"/>
    </source>
</evidence>
<sequence>MLITLEGIDGSGKTTVWRALKEDVDAVFTREPTDSWYGDAVQRSIETDDADPMAELFLYMADHADHLDRVIRPALDRGECVVSDRYVDSRVAYQSVTLADRLDDPAATIDAMHADWSRSPDLTIYLDVEPRVALERSAAANKFERLEHLEAVATTYEDRIATDPERFVRVDASEPPAAVSDRVREIVRTATE</sequence>
<keyword evidence="7 11" id="KW-0418">Kinase</keyword>